<dbReference type="Gene3D" id="1.10.4160.10">
    <property type="entry name" value="Hydantoin permease"/>
    <property type="match status" value="1"/>
</dbReference>
<dbReference type="GO" id="GO:0005886">
    <property type="term" value="C:plasma membrane"/>
    <property type="evidence" value="ECO:0007669"/>
    <property type="project" value="TreeGrafter"/>
</dbReference>
<accession>A0AAD4G5I6</accession>
<evidence type="ECO:0000313" key="8">
    <source>
        <dbReference type="EMBL" id="KAF8416142.1"/>
    </source>
</evidence>
<keyword evidence="5 7" id="KW-1133">Transmembrane helix</keyword>
<reference evidence="8" key="2">
    <citation type="journal article" date="2020" name="Nat. Commun.">
        <title>Large-scale genome sequencing of mycorrhizal fungi provides insights into the early evolution of symbiotic traits.</title>
        <authorList>
            <person name="Miyauchi S."/>
            <person name="Kiss E."/>
            <person name="Kuo A."/>
            <person name="Drula E."/>
            <person name="Kohler A."/>
            <person name="Sanchez-Garcia M."/>
            <person name="Morin E."/>
            <person name="Andreopoulos B."/>
            <person name="Barry K.W."/>
            <person name="Bonito G."/>
            <person name="Buee M."/>
            <person name="Carver A."/>
            <person name="Chen C."/>
            <person name="Cichocki N."/>
            <person name="Clum A."/>
            <person name="Culley D."/>
            <person name="Crous P.W."/>
            <person name="Fauchery L."/>
            <person name="Girlanda M."/>
            <person name="Hayes R.D."/>
            <person name="Keri Z."/>
            <person name="LaButti K."/>
            <person name="Lipzen A."/>
            <person name="Lombard V."/>
            <person name="Magnuson J."/>
            <person name="Maillard F."/>
            <person name="Murat C."/>
            <person name="Nolan M."/>
            <person name="Ohm R.A."/>
            <person name="Pangilinan J."/>
            <person name="Pereira M.F."/>
            <person name="Perotto S."/>
            <person name="Peter M."/>
            <person name="Pfister S."/>
            <person name="Riley R."/>
            <person name="Sitrit Y."/>
            <person name="Stielow J.B."/>
            <person name="Szollosi G."/>
            <person name="Zifcakova L."/>
            <person name="Stursova M."/>
            <person name="Spatafora J.W."/>
            <person name="Tedersoo L."/>
            <person name="Vaario L.M."/>
            <person name="Yamada A."/>
            <person name="Yan M."/>
            <person name="Wang P."/>
            <person name="Xu J."/>
            <person name="Bruns T."/>
            <person name="Baldrian P."/>
            <person name="Vilgalys R."/>
            <person name="Dunand C."/>
            <person name="Henrissat B."/>
            <person name="Grigoriev I.V."/>
            <person name="Hibbett D."/>
            <person name="Nagy L.G."/>
            <person name="Martin F.M."/>
        </authorList>
    </citation>
    <scope>NUCLEOTIDE SEQUENCE</scope>
    <source>
        <strain evidence="8">BED1</strain>
    </source>
</reference>
<evidence type="ECO:0000256" key="4">
    <source>
        <dbReference type="ARBA" id="ARBA00022692"/>
    </source>
</evidence>
<keyword evidence="6 7" id="KW-0472">Membrane</keyword>
<feature type="transmembrane region" description="Helical" evidence="7">
    <location>
        <begin position="265"/>
        <end position="283"/>
    </location>
</feature>
<evidence type="ECO:0000256" key="3">
    <source>
        <dbReference type="ARBA" id="ARBA00022448"/>
    </source>
</evidence>
<dbReference type="AlphaFoldDB" id="A0AAD4G5I6"/>
<evidence type="ECO:0000256" key="5">
    <source>
        <dbReference type="ARBA" id="ARBA00022989"/>
    </source>
</evidence>
<proteinExistence type="inferred from homology"/>
<reference evidence="8" key="1">
    <citation type="submission" date="2019-10" db="EMBL/GenBank/DDBJ databases">
        <authorList>
            <consortium name="DOE Joint Genome Institute"/>
            <person name="Kuo A."/>
            <person name="Miyauchi S."/>
            <person name="Kiss E."/>
            <person name="Drula E."/>
            <person name="Kohler A."/>
            <person name="Sanchez-Garcia M."/>
            <person name="Andreopoulos B."/>
            <person name="Barry K.W."/>
            <person name="Bonito G."/>
            <person name="Buee M."/>
            <person name="Carver A."/>
            <person name="Chen C."/>
            <person name="Cichocki N."/>
            <person name="Clum A."/>
            <person name="Culley D."/>
            <person name="Crous P.W."/>
            <person name="Fauchery L."/>
            <person name="Girlanda M."/>
            <person name="Hayes R."/>
            <person name="Keri Z."/>
            <person name="LaButti K."/>
            <person name="Lipzen A."/>
            <person name="Lombard V."/>
            <person name="Magnuson J."/>
            <person name="Maillard F."/>
            <person name="Morin E."/>
            <person name="Murat C."/>
            <person name="Nolan M."/>
            <person name="Ohm R."/>
            <person name="Pangilinan J."/>
            <person name="Pereira M."/>
            <person name="Perotto S."/>
            <person name="Peter M."/>
            <person name="Riley R."/>
            <person name="Sitrit Y."/>
            <person name="Stielow B."/>
            <person name="Szollosi G."/>
            <person name="Zifcakova L."/>
            <person name="Stursova M."/>
            <person name="Spatafora J.W."/>
            <person name="Tedersoo L."/>
            <person name="Vaario L.-M."/>
            <person name="Yamada A."/>
            <person name="Yan M."/>
            <person name="Wang P."/>
            <person name="Xu J."/>
            <person name="Bruns T."/>
            <person name="Baldrian P."/>
            <person name="Vilgalys R."/>
            <person name="Henrissat B."/>
            <person name="Grigoriev I.V."/>
            <person name="Hibbett D."/>
            <person name="Nagy L.G."/>
            <person name="Martin F.M."/>
        </authorList>
    </citation>
    <scope>NUCLEOTIDE SEQUENCE</scope>
    <source>
        <strain evidence="8">BED1</strain>
    </source>
</reference>
<dbReference type="InterPro" id="IPR026030">
    <property type="entry name" value="Pur-cyt_permease_Fcy2/21/22"/>
</dbReference>
<keyword evidence="3" id="KW-0813">Transport</keyword>
<dbReference type="EMBL" id="WHUW01000270">
    <property type="protein sequence ID" value="KAF8416142.1"/>
    <property type="molecule type" value="Genomic_DNA"/>
</dbReference>
<comment type="similarity">
    <text evidence="2">Belongs to the purine-cytosine permease (2.A.39) family.</text>
</comment>
<keyword evidence="9" id="KW-1185">Reference proteome</keyword>
<feature type="transmembrane region" description="Helical" evidence="7">
    <location>
        <begin position="232"/>
        <end position="253"/>
    </location>
</feature>
<evidence type="ECO:0000256" key="7">
    <source>
        <dbReference type="SAM" id="Phobius"/>
    </source>
</evidence>
<organism evidence="8 9">
    <name type="scientific">Boletus edulis BED1</name>
    <dbReference type="NCBI Taxonomy" id="1328754"/>
    <lineage>
        <taxon>Eukaryota</taxon>
        <taxon>Fungi</taxon>
        <taxon>Dikarya</taxon>
        <taxon>Basidiomycota</taxon>
        <taxon>Agaricomycotina</taxon>
        <taxon>Agaricomycetes</taxon>
        <taxon>Agaricomycetidae</taxon>
        <taxon>Boletales</taxon>
        <taxon>Boletineae</taxon>
        <taxon>Boletaceae</taxon>
        <taxon>Boletoideae</taxon>
        <taxon>Boletus</taxon>
    </lineage>
</organism>
<protein>
    <recommendedName>
        <fullName evidence="10">Cytosine-purine permease</fullName>
    </recommendedName>
</protein>
<name>A0AAD4G5I6_BOLED</name>
<feature type="transmembrane region" description="Helical" evidence="7">
    <location>
        <begin position="148"/>
        <end position="170"/>
    </location>
</feature>
<evidence type="ECO:0000313" key="9">
    <source>
        <dbReference type="Proteomes" id="UP001194468"/>
    </source>
</evidence>
<keyword evidence="4 7" id="KW-0812">Transmembrane</keyword>
<dbReference type="PANTHER" id="PTHR31806:SF5">
    <property type="entry name" value="PURINE-CYTOSINE PERMEASE FCY21"/>
    <property type="match status" value="1"/>
</dbReference>
<dbReference type="GO" id="GO:0022857">
    <property type="term" value="F:transmembrane transporter activity"/>
    <property type="evidence" value="ECO:0007669"/>
    <property type="project" value="InterPro"/>
</dbReference>
<evidence type="ECO:0000256" key="1">
    <source>
        <dbReference type="ARBA" id="ARBA00004141"/>
    </source>
</evidence>
<dbReference type="InterPro" id="IPR001248">
    <property type="entry name" value="Pur-cyt_permease"/>
</dbReference>
<evidence type="ECO:0000256" key="2">
    <source>
        <dbReference type="ARBA" id="ARBA00008974"/>
    </source>
</evidence>
<feature type="transmembrane region" description="Helical" evidence="7">
    <location>
        <begin position="59"/>
        <end position="84"/>
    </location>
</feature>
<gene>
    <name evidence="8" type="ORF">L210DRAFT_3583336</name>
</gene>
<evidence type="ECO:0008006" key="10">
    <source>
        <dbReference type="Google" id="ProtNLM"/>
    </source>
</evidence>
<sequence>MLALGYPQLRVNQSVVPPTPTPGSILSFASTVASSMISWCTMTPDYGVYHSPAASSTRIFVYTYLGFVISSISGHALGVAFAAATPNVPVWKAAFQDSTSVGGLMYGVLSPLGGFGKFLTVLVALSVAGVCAPIMYTFSTSLMSVAHWFCLVPRWVYILVSEAILIPVAIIGAQKFYTTFVDILSVIGYWSTAFAGIVITDHVLFRGASFTETAYPIATWDAPGLLPRGTPAVLAFLCAFGALVPFMSQAWYVGPVARDGSGDCGIYVGFVVAVLAYAVLRWLEKWWDTRREVEVREEDGLKA</sequence>
<comment type="subcellular location">
    <subcellularLocation>
        <location evidence="1">Membrane</location>
        <topology evidence="1">Multi-pass membrane protein</topology>
    </subcellularLocation>
</comment>
<feature type="transmembrane region" description="Helical" evidence="7">
    <location>
        <begin position="115"/>
        <end position="136"/>
    </location>
</feature>
<feature type="transmembrane region" description="Helical" evidence="7">
    <location>
        <begin position="176"/>
        <end position="199"/>
    </location>
</feature>
<comment type="caution">
    <text evidence="8">The sequence shown here is derived from an EMBL/GenBank/DDBJ whole genome shotgun (WGS) entry which is preliminary data.</text>
</comment>
<dbReference type="Proteomes" id="UP001194468">
    <property type="component" value="Unassembled WGS sequence"/>
</dbReference>
<dbReference type="Pfam" id="PF02133">
    <property type="entry name" value="Transp_cyt_pur"/>
    <property type="match status" value="1"/>
</dbReference>
<evidence type="ECO:0000256" key="6">
    <source>
        <dbReference type="ARBA" id="ARBA00023136"/>
    </source>
</evidence>
<dbReference type="PANTHER" id="PTHR31806">
    <property type="entry name" value="PURINE-CYTOSINE PERMEASE FCY2-RELATED"/>
    <property type="match status" value="1"/>
</dbReference>